<dbReference type="Proteomes" id="UP000474777">
    <property type="component" value="Unassembled WGS sequence"/>
</dbReference>
<dbReference type="AlphaFoldDB" id="A0A6B3LTL5"/>
<keyword evidence="2" id="KW-1185">Reference proteome</keyword>
<proteinExistence type="predicted"/>
<organism evidence="1 2">
    <name type="scientific">Pontibacter burrus</name>
    <dbReference type="NCBI Taxonomy" id="2704466"/>
    <lineage>
        <taxon>Bacteria</taxon>
        <taxon>Pseudomonadati</taxon>
        <taxon>Bacteroidota</taxon>
        <taxon>Cytophagia</taxon>
        <taxon>Cytophagales</taxon>
        <taxon>Hymenobacteraceae</taxon>
        <taxon>Pontibacter</taxon>
    </lineage>
</organism>
<comment type="caution">
    <text evidence="1">The sequence shown here is derived from an EMBL/GenBank/DDBJ whole genome shotgun (WGS) entry which is preliminary data.</text>
</comment>
<dbReference type="EMBL" id="JAAGWD010000004">
    <property type="protein sequence ID" value="NEM98345.1"/>
    <property type="molecule type" value="Genomic_DNA"/>
</dbReference>
<accession>A0A6B3LTL5</accession>
<reference evidence="1 2" key="1">
    <citation type="submission" date="2020-02" db="EMBL/GenBank/DDBJ databases">
        <authorList>
            <person name="Kim M.K."/>
        </authorList>
    </citation>
    <scope>NUCLEOTIDE SEQUENCE [LARGE SCALE GENOMIC DNA]</scope>
    <source>
        <strain evidence="1 2">BT327</strain>
    </source>
</reference>
<gene>
    <name evidence="1" type="ORF">GXP69_11615</name>
</gene>
<evidence type="ECO:0000313" key="1">
    <source>
        <dbReference type="EMBL" id="NEM98345.1"/>
    </source>
</evidence>
<dbReference type="RefSeq" id="WP_163915226.1">
    <property type="nucleotide sequence ID" value="NZ_JAAGWD010000004.1"/>
</dbReference>
<protein>
    <submittedName>
        <fullName evidence="1">Uncharacterized protein</fullName>
    </submittedName>
</protein>
<evidence type="ECO:0000313" key="2">
    <source>
        <dbReference type="Proteomes" id="UP000474777"/>
    </source>
</evidence>
<name>A0A6B3LTL5_9BACT</name>
<sequence>MSRPRSLAASGTFIHAKTKTPFPKDLAGYKRKSVYAFDKEKTNIGTVYWSADRKTKMSVYLYPYEVGTEDRLKQAYSTAYMEVAVTSKKGITATQKPISYIKDDYKINGLQANIKYVKEGTNSYLSVFECGKWLFKFRITSEVLDSAAIQELATTVIDTFAPTNLVKLDPLDIKPTLHLAPGATADSVITVSVLGSAFEKMQWVTDNVSPLERAAGFPGLYLELHVASLKAFAAQEQDKRMTNSARLPSTTAYLAELNKIISSGYLREFIMKEYDMLLIVPENITLDFEGFLQWRKLNPISIDLSSRFYVLSYK</sequence>